<evidence type="ECO:0000313" key="2">
    <source>
        <dbReference type="Proteomes" id="UP000612456"/>
    </source>
</evidence>
<dbReference type="Pfam" id="PF14398">
    <property type="entry name" value="ATPgrasp_YheCD"/>
    <property type="match status" value="1"/>
</dbReference>
<dbReference type="SUPFAM" id="SSF56059">
    <property type="entry name" value="Glutathione synthetase ATP-binding domain-like"/>
    <property type="match status" value="1"/>
</dbReference>
<dbReference type="EMBL" id="BMHP01000009">
    <property type="protein sequence ID" value="GGD97784.1"/>
    <property type="molecule type" value="Genomic_DNA"/>
</dbReference>
<organism evidence="1 2">
    <name type="scientific">Paenibacillus nasutitermitis</name>
    <dbReference type="NCBI Taxonomy" id="1652958"/>
    <lineage>
        <taxon>Bacteria</taxon>
        <taxon>Bacillati</taxon>
        <taxon>Bacillota</taxon>
        <taxon>Bacilli</taxon>
        <taxon>Bacillales</taxon>
        <taxon>Paenibacillaceae</taxon>
        <taxon>Paenibacillus</taxon>
    </lineage>
</organism>
<comment type="caution">
    <text evidence="1">The sequence shown here is derived from an EMBL/GenBank/DDBJ whole genome shotgun (WGS) entry which is preliminary data.</text>
</comment>
<dbReference type="Proteomes" id="UP000612456">
    <property type="component" value="Unassembled WGS sequence"/>
</dbReference>
<reference evidence="1" key="1">
    <citation type="journal article" date="2014" name="Int. J. Syst. Evol. Microbiol.">
        <title>Complete genome sequence of Corynebacterium casei LMG S-19264T (=DSM 44701T), isolated from a smear-ripened cheese.</title>
        <authorList>
            <consortium name="US DOE Joint Genome Institute (JGI-PGF)"/>
            <person name="Walter F."/>
            <person name="Albersmeier A."/>
            <person name="Kalinowski J."/>
            <person name="Ruckert C."/>
        </authorList>
    </citation>
    <scope>NUCLEOTIDE SEQUENCE</scope>
    <source>
        <strain evidence="1">CGMCC 1.15178</strain>
    </source>
</reference>
<reference evidence="1" key="2">
    <citation type="submission" date="2020-09" db="EMBL/GenBank/DDBJ databases">
        <authorList>
            <person name="Sun Q."/>
            <person name="Zhou Y."/>
        </authorList>
    </citation>
    <scope>NUCLEOTIDE SEQUENCE</scope>
    <source>
        <strain evidence="1">CGMCC 1.15178</strain>
    </source>
</reference>
<sequence>MQSRRTCVSSKLRKTRIVMRDRKLASHVPATRLFSRSQLAVMLKRYGMVYVKPDTGSLGIGVMRVEKTAGAYRYQAGTRICVLRTFAELYDSIRRQAGSRTYLVQKGIHVLRHMGRPFDFRIMIQKGPSGNWKPTGAAGRVAHPRKAVTNGSQGGSIYPVDALIVPLASKKASSRLLKEMYRMAKLTADRFNQTYPAMNELGLDIAVDRRLKPWLLEVNTRPDPCPFTKLPDKTMINTIVAYGKAYGRRYCLTCSKSRKGASPKRLI</sequence>
<name>A0A916ZGZ2_9BACL</name>
<proteinExistence type="predicted"/>
<dbReference type="Gene3D" id="3.30.470.20">
    <property type="entry name" value="ATP-grasp fold, B domain"/>
    <property type="match status" value="1"/>
</dbReference>
<accession>A0A916ZGZ2</accession>
<evidence type="ECO:0000313" key="1">
    <source>
        <dbReference type="EMBL" id="GGD97784.1"/>
    </source>
</evidence>
<dbReference type="InterPro" id="IPR026838">
    <property type="entry name" value="YheC/D"/>
</dbReference>
<dbReference type="RefSeq" id="WP_188999386.1">
    <property type="nucleotide sequence ID" value="NZ_BMHP01000009.1"/>
</dbReference>
<protein>
    <recommendedName>
        <fullName evidence="3">YheC/YheD family protein</fullName>
    </recommendedName>
</protein>
<evidence type="ECO:0008006" key="3">
    <source>
        <dbReference type="Google" id="ProtNLM"/>
    </source>
</evidence>
<dbReference type="AlphaFoldDB" id="A0A916ZGZ2"/>
<gene>
    <name evidence="1" type="ORF">GCM10010911_65700</name>
</gene>
<keyword evidence="2" id="KW-1185">Reference proteome</keyword>